<evidence type="ECO:0000256" key="1">
    <source>
        <dbReference type="ARBA" id="ARBA00023125"/>
    </source>
</evidence>
<dbReference type="Gene3D" id="2.60.120.10">
    <property type="entry name" value="Jelly Rolls"/>
    <property type="match status" value="1"/>
</dbReference>
<dbReference type="GO" id="GO:0003700">
    <property type="term" value="F:DNA-binding transcription factor activity"/>
    <property type="evidence" value="ECO:0007669"/>
    <property type="project" value="TreeGrafter"/>
</dbReference>
<dbReference type="CDD" id="cd00093">
    <property type="entry name" value="HTH_XRE"/>
    <property type="match status" value="1"/>
</dbReference>
<evidence type="ECO:0000259" key="2">
    <source>
        <dbReference type="PROSITE" id="PS50943"/>
    </source>
</evidence>
<organism evidence="3 4">
    <name type="scientific">Candidatus Magnetoglobus multicellularis str. Araruama</name>
    <dbReference type="NCBI Taxonomy" id="890399"/>
    <lineage>
        <taxon>Bacteria</taxon>
        <taxon>Pseudomonadati</taxon>
        <taxon>Thermodesulfobacteriota</taxon>
        <taxon>Desulfobacteria</taxon>
        <taxon>Desulfobacterales</taxon>
        <taxon>Desulfobacteraceae</taxon>
        <taxon>Candidatus Magnetoglobus</taxon>
    </lineage>
</organism>
<dbReference type="Gene3D" id="1.10.260.40">
    <property type="entry name" value="lambda repressor-like DNA-binding domains"/>
    <property type="match status" value="1"/>
</dbReference>
<dbReference type="Proteomes" id="UP000189670">
    <property type="component" value="Unassembled WGS sequence"/>
</dbReference>
<dbReference type="SUPFAM" id="SSF47413">
    <property type="entry name" value="lambda repressor-like DNA-binding domains"/>
    <property type="match status" value="1"/>
</dbReference>
<name>A0A1V1PC10_9BACT</name>
<dbReference type="InterPro" id="IPR013096">
    <property type="entry name" value="Cupin_2"/>
</dbReference>
<gene>
    <name evidence="3" type="ORF">OMM_01723</name>
</gene>
<dbReference type="Pfam" id="PF01381">
    <property type="entry name" value="HTH_3"/>
    <property type="match status" value="1"/>
</dbReference>
<feature type="domain" description="HTH cro/C1-type" evidence="2">
    <location>
        <begin position="33"/>
        <end position="87"/>
    </location>
</feature>
<protein>
    <submittedName>
        <fullName evidence="3">HTH-type transcriptional regulator</fullName>
    </submittedName>
</protein>
<reference evidence="4" key="1">
    <citation type="submission" date="2012-11" db="EMBL/GenBank/DDBJ databases">
        <authorList>
            <person name="Lucero-Rivera Y.E."/>
            <person name="Tovar-Ramirez D."/>
        </authorList>
    </citation>
    <scope>NUCLEOTIDE SEQUENCE [LARGE SCALE GENOMIC DNA]</scope>
    <source>
        <strain evidence="4">Araruama</strain>
    </source>
</reference>
<dbReference type="AlphaFoldDB" id="A0A1V1PC10"/>
<accession>A0A1V1PC10</accession>
<dbReference type="CDD" id="cd02209">
    <property type="entry name" value="cupin_XRE_C"/>
    <property type="match status" value="1"/>
</dbReference>
<dbReference type="InterPro" id="IPR011051">
    <property type="entry name" value="RmlC_Cupin_sf"/>
</dbReference>
<dbReference type="InterPro" id="IPR014710">
    <property type="entry name" value="RmlC-like_jellyroll"/>
</dbReference>
<dbReference type="InterPro" id="IPR050807">
    <property type="entry name" value="TransReg_Diox_bact_type"/>
</dbReference>
<dbReference type="SUPFAM" id="SSF51182">
    <property type="entry name" value="RmlC-like cupins"/>
    <property type="match status" value="1"/>
</dbReference>
<dbReference type="GO" id="GO:0003677">
    <property type="term" value="F:DNA binding"/>
    <property type="evidence" value="ECO:0007669"/>
    <property type="project" value="UniProtKB-KW"/>
</dbReference>
<dbReference type="PROSITE" id="PS50943">
    <property type="entry name" value="HTH_CROC1"/>
    <property type="match status" value="1"/>
</dbReference>
<evidence type="ECO:0000313" key="3">
    <source>
        <dbReference type="EMBL" id="ETR72442.1"/>
    </source>
</evidence>
<keyword evidence="1" id="KW-0238">DNA-binding</keyword>
<dbReference type="PANTHER" id="PTHR46797">
    <property type="entry name" value="HTH-TYPE TRANSCRIPTIONAL REGULATOR"/>
    <property type="match status" value="1"/>
</dbReference>
<proteinExistence type="predicted"/>
<dbReference type="GO" id="GO:0005829">
    <property type="term" value="C:cytosol"/>
    <property type="evidence" value="ECO:0007669"/>
    <property type="project" value="TreeGrafter"/>
</dbReference>
<dbReference type="PANTHER" id="PTHR46797:SF19">
    <property type="entry name" value="BLL2473 PROTEIN"/>
    <property type="match status" value="1"/>
</dbReference>
<dbReference type="InterPro" id="IPR001387">
    <property type="entry name" value="Cro/C1-type_HTH"/>
</dbReference>
<evidence type="ECO:0000313" key="4">
    <source>
        <dbReference type="Proteomes" id="UP000189670"/>
    </source>
</evidence>
<dbReference type="SMART" id="SM00530">
    <property type="entry name" value="HTH_XRE"/>
    <property type="match status" value="1"/>
</dbReference>
<dbReference type="Pfam" id="PF07883">
    <property type="entry name" value="Cupin_2"/>
    <property type="match status" value="1"/>
</dbReference>
<dbReference type="InterPro" id="IPR010982">
    <property type="entry name" value="Lambda_DNA-bd_dom_sf"/>
</dbReference>
<comment type="caution">
    <text evidence="3">The sequence shown here is derived from an EMBL/GenBank/DDBJ whole genome shotgun (WGS) entry which is preliminary data.</text>
</comment>
<dbReference type="EMBL" id="ATBP01000147">
    <property type="protein sequence ID" value="ETR72442.1"/>
    <property type="molecule type" value="Genomic_DNA"/>
</dbReference>
<sequence>MEKPLSQYDAFHDLTGTIETEKQTESADIGKRLTMIRKEKHLSLDTLAKLTGFDAQLLQQIENNTIQPQVGTILKLSKALNKAFGLKERQPAGTQQVSITKSSDQKSIARATSLSSSEPLYQYKTLAPDVTGRHMEPLIVHLTEISAPELSIHNGEEFIYVMFGTVELMTGSSLYTLDVGDSAYYSSTVPHCLRAKDGEATILAVIYEAGPDDSDNKI</sequence>